<sequence>MLIQPENKARYPANWKQIHAQVLKRVQPKCEQCGVADRSRIVRGTGPDTDTYMTHDAEVCNSDTGEYLGLLRMSDCHCNGNGTDIVLTIAHFDYQPENCALKNLRAWCQCCHLRYDAQHHAANEAATRRARTPAAELL</sequence>
<dbReference type="Proteomes" id="UP000414136">
    <property type="component" value="Unassembled WGS sequence"/>
</dbReference>
<name>A0A5E4ZIV0_9BURK</name>
<proteinExistence type="predicted"/>
<accession>A0A5E4ZIV0</accession>
<dbReference type="EMBL" id="CABPSQ010000001">
    <property type="protein sequence ID" value="VVE60143.1"/>
    <property type="molecule type" value="Genomic_DNA"/>
</dbReference>
<dbReference type="RefSeq" id="WP_150622081.1">
    <property type="nucleotide sequence ID" value="NZ_CABPSQ010000001.1"/>
</dbReference>
<evidence type="ECO:0000313" key="1">
    <source>
        <dbReference type="EMBL" id="VVE60143.1"/>
    </source>
</evidence>
<evidence type="ECO:0000313" key="2">
    <source>
        <dbReference type="Proteomes" id="UP000414136"/>
    </source>
</evidence>
<keyword evidence="2" id="KW-1185">Reference proteome</keyword>
<organism evidence="1 2">
    <name type="scientific">Pandoraea captiosa</name>
    <dbReference type="NCBI Taxonomy" id="2508302"/>
    <lineage>
        <taxon>Bacteria</taxon>
        <taxon>Pseudomonadati</taxon>
        <taxon>Pseudomonadota</taxon>
        <taxon>Betaproteobacteria</taxon>
        <taxon>Burkholderiales</taxon>
        <taxon>Burkholderiaceae</taxon>
        <taxon>Pandoraea</taxon>
    </lineage>
</organism>
<reference evidence="1 2" key="1">
    <citation type="submission" date="2019-08" db="EMBL/GenBank/DDBJ databases">
        <authorList>
            <person name="Peeters C."/>
        </authorList>
    </citation>
    <scope>NUCLEOTIDE SEQUENCE [LARGE SCALE GENOMIC DNA]</scope>
    <source>
        <strain evidence="1 2">LMG 31118</strain>
    </source>
</reference>
<evidence type="ECO:0008006" key="3">
    <source>
        <dbReference type="Google" id="ProtNLM"/>
    </source>
</evidence>
<dbReference type="OrthoDB" id="7066992at2"/>
<dbReference type="AlphaFoldDB" id="A0A5E4ZIV0"/>
<gene>
    <name evidence="1" type="ORF">PCA31118_00136</name>
</gene>
<protein>
    <recommendedName>
        <fullName evidence="3">HNH endonuclease</fullName>
    </recommendedName>
</protein>